<gene>
    <name evidence="2" type="ORF">SU48_08170</name>
</gene>
<accession>A0A172T9Q7</accession>
<feature type="domain" description="Roadblock/LAMTOR2" evidence="1">
    <location>
        <begin position="2"/>
        <end position="92"/>
    </location>
</feature>
<name>A0A172T9Q7_9DEIO</name>
<dbReference type="SMART" id="SM00960">
    <property type="entry name" value="Robl_LC7"/>
    <property type="match status" value="1"/>
</dbReference>
<dbReference type="Pfam" id="PF03259">
    <property type="entry name" value="Robl_LC7"/>
    <property type="match status" value="1"/>
</dbReference>
<protein>
    <recommendedName>
        <fullName evidence="1">Roadblock/LAMTOR2 domain-containing protein</fullName>
    </recommendedName>
</protein>
<dbReference type="EMBL" id="CP011387">
    <property type="protein sequence ID" value="ANE43749.1"/>
    <property type="molecule type" value="Genomic_DNA"/>
</dbReference>
<keyword evidence="3" id="KW-1185">Reference proteome</keyword>
<dbReference type="KEGG" id="dpu:SU48_08170"/>
<evidence type="ECO:0000259" key="1">
    <source>
        <dbReference type="SMART" id="SM00960"/>
    </source>
</evidence>
<dbReference type="Proteomes" id="UP000077363">
    <property type="component" value="Chromosome"/>
</dbReference>
<dbReference type="OrthoDB" id="73205at2"/>
<proteinExistence type="predicted"/>
<reference evidence="2 3" key="1">
    <citation type="submission" date="2015-01" db="EMBL/GenBank/DDBJ databases">
        <title>Deinococcus puniceus/DY1/ whole genome sequencing.</title>
        <authorList>
            <person name="Kim M.K."/>
            <person name="Srinivasan S."/>
            <person name="Lee J.-J."/>
        </authorList>
    </citation>
    <scope>NUCLEOTIDE SEQUENCE [LARGE SCALE GENOMIC DNA]</scope>
    <source>
        <strain evidence="2 3">DY1</strain>
    </source>
</reference>
<dbReference type="AlphaFoldDB" id="A0A172T9Q7"/>
<dbReference type="SUPFAM" id="SSF103196">
    <property type="entry name" value="Roadblock/LC7 domain"/>
    <property type="match status" value="1"/>
</dbReference>
<organism evidence="2 3">
    <name type="scientific">Deinococcus puniceus</name>
    <dbReference type="NCBI Taxonomy" id="1182568"/>
    <lineage>
        <taxon>Bacteria</taxon>
        <taxon>Thermotogati</taxon>
        <taxon>Deinococcota</taxon>
        <taxon>Deinococci</taxon>
        <taxon>Deinococcales</taxon>
        <taxon>Deinococcaceae</taxon>
        <taxon>Deinococcus</taxon>
    </lineage>
</organism>
<dbReference type="STRING" id="1182568.SU48_08170"/>
<dbReference type="PATRIC" id="fig|1182568.3.peg.1699"/>
<evidence type="ECO:0000313" key="3">
    <source>
        <dbReference type="Proteomes" id="UP000077363"/>
    </source>
</evidence>
<dbReference type="Gene3D" id="3.30.450.30">
    <property type="entry name" value="Dynein light chain 2a, cytoplasmic"/>
    <property type="match status" value="1"/>
</dbReference>
<dbReference type="InterPro" id="IPR004942">
    <property type="entry name" value="Roadblock/LAMTOR2_dom"/>
</dbReference>
<dbReference type="RefSeq" id="WP_064014818.1">
    <property type="nucleotide sequence ID" value="NZ_CP011387.1"/>
</dbReference>
<sequence length="116" mass="12464">MLTHLSQLVTDVDGAWAAAIGGLDGLLVEGHTATTADLNLLVAEHAGLLRTASAAYSQTLNGGQTRELYLRGERLSVYLHPINADFFLLLALDGRSNLGQARLYGRDTARKLEGFL</sequence>
<evidence type="ECO:0000313" key="2">
    <source>
        <dbReference type="EMBL" id="ANE43749.1"/>
    </source>
</evidence>